<accession>A0A5R9LFF0</accession>
<proteinExistence type="predicted"/>
<reference evidence="1 2" key="1">
    <citation type="submission" date="2019-05" db="EMBL/GenBank/DDBJ databases">
        <title>Genome sequence of Klebsiella sp strain TOUT106.</title>
        <authorList>
            <person name="Rahi P."/>
            <person name="Chaudhari D."/>
        </authorList>
    </citation>
    <scope>NUCLEOTIDE SEQUENCE [LARGE SCALE GENOMIC DNA]</scope>
    <source>
        <strain evidence="1 2">TOUT106</strain>
    </source>
</reference>
<organism evidence="1 2">
    <name type="scientific">Klebsiella indica</name>
    <dbReference type="NCBI Taxonomy" id="2582917"/>
    <lineage>
        <taxon>Bacteria</taxon>
        <taxon>Pseudomonadati</taxon>
        <taxon>Pseudomonadota</taxon>
        <taxon>Gammaproteobacteria</taxon>
        <taxon>Enterobacterales</taxon>
        <taxon>Enterobacteriaceae</taxon>
        <taxon>Klebsiella/Raoultella group</taxon>
        <taxon>Klebsiella</taxon>
    </lineage>
</organism>
<evidence type="ECO:0000313" key="1">
    <source>
        <dbReference type="EMBL" id="TLV15164.1"/>
    </source>
</evidence>
<sequence>MRGQAPRHLRAAILPFSVHAQNWPQAAPAQAGKGINTIKKIVQICALLCSTRNRVNQVKKPQNCTRSGCCNTGRNEHI</sequence>
<comment type="caution">
    <text evidence="1">The sequence shown here is derived from an EMBL/GenBank/DDBJ whole genome shotgun (WGS) entry which is preliminary data.</text>
</comment>
<dbReference type="EMBL" id="VCHQ01000019">
    <property type="protein sequence ID" value="TLV15164.1"/>
    <property type="molecule type" value="Genomic_DNA"/>
</dbReference>
<protein>
    <submittedName>
        <fullName evidence="1">Uncharacterized protein</fullName>
    </submittedName>
</protein>
<dbReference type="Proteomes" id="UP000307430">
    <property type="component" value="Unassembled WGS sequence"/>
</dbReference>
<gene>
    <name evidence="1" type="ORF">FE839_14960</name>
</gene>
<evidence type="ECO:0000313" key="2">
    <source>
        <dbReference type="Proteomes" id="UP000307430"/>
    </source>
</evidence>
<keyword evidence="2" id="KW-1185">Reference proteome</keyword>
<dbReference type="AlphaFoldDB" id="A0A5R9LFF0"/>
<name>A0A5R9LFF0_9ENTR</name>